<accession>A0A380FI82</accession>
<keyword evidence="5" id="KW-1185">Reference proteome</keyword>
<evidence type="ECO:0000313" key="2">
    <source>
        <dbReference type="EMBL" id="GEQ05608.1"/>
    </source>
</evidence>
<dbReference type="OrthoDB" id="9942972at2"/>
<dbReference type="RefSeq" id="WP_119198946.1">
    <property type="nucleotide sequence ID" value="NZ_BKAX01000003.1"/>
</dbReference>
<sequence>MMRTSMIIGYFLLIFIIVLLFIFLLDDKSTIYYGKVENNQGIVSNLVSDKGDIIEHLRVSDDLQESMHVGDYISVKLSNKKNNIINEQLVDDSQLSSKILYRLNI</sequence>
<keyword evidence="1" id="KW-1133">Transmembrane helix</keyword>
<dbReference type="EMBL" id="UHDK01000001">
    <property type="protein sequence ID" value="SUM33912.1"/>
    <property type="molecule type" value="Genomic_DNA"/>
</dbReference>
<dbReference type="EMBL" id="BKAX01000003">
    <property type="protein sequence ID" value="GEQ05608.1"/>
    <property type="molecule type" value="Genomic_DNA"/>
</dbReference>
<evidence type="ECO:0000313" key="3">
    <source>
        <dbReference type="EMBL" id="SUM33912.1"/>
    </source>
</evidence>
<reference evidence="2 5" key="2">
    <citation type="submission" date="2019-07" db="EMBL/GenBank/DDBJ databases">
        <title>Whole genome shotgun sequence of Staphylococcus gallinarum NBRC 109767.</title>
        <authorList>
            <person name="Hosoyama A."/>
            <person name="Uohara A."/>
            <person name="Ohji S."/>
            <person name="Ichikawa N."/>
        </authorList>
    </citation>
    <scope>NUCLEOTIDE SEQUENCE [LARGE SCALE GENOMIC DNA]</scope>
    <source>
        <strain evidence="2 5">NBRC 109767</strain>
    </source>
</reference>
<dbReference type="Proteomes" id="UP000321057">
    <property type="component" value="Unassembled WGS sequence"/>
</dbReference>
<keyword evidence="1" id="KW-0812">Transmembrane</keyword>
<evidence type="ECO:0000256" key="1">
    <source>
        <dbReference type="SAM" id="Phobius"/>
    </source>
</evidence>
<proteinExistence type="predicted"/>
<feature type="transmembrane region" description="Helical" evidence="1">
    <location>
        <begin position="6"/>
        <end position="25"/>
    </location>
</feature>
<evidence type="ECO:0000313" key="5">
    <source>
        <dbReference type="Proteomes" id="UP000321057"/>
    </source>
</evidence>
<organism evidence="3 4">
    <name type="scientific">Staphylococcus gallinarum</name>
    <dbReference type="NCBI Taxonomy" id="1293"/>
    <lineage>
        <taxon>Bacteria</taxon>
        <taxon>Bacillati</taxon>
        <taxon>Bacillota</taxon>
        <taxon>Bacilli</taxon>
        <taxon>Bacillales</taxon>
        <taxon>Staphylococcaceae</taxon>
        <taxon>Staphylococcus</taxon>
    </lineage>
</organism>
<name>A0A380FI82_STAGA</name>
<dbReference type="Proteomes" id="UP000255277">
    <property type="component" value="Unassembled WGS sequence"/>
</dbReference>
<dbReference type="AlphaFoldDB" id="A0A380FI82"/>
<keyword evidence="1" id="KW-0472">Membrane</keyword>
<reference evidence="3 4" key="1">
    <citation type="submission" date="2018-06" db="EMBL/GenBank/DDBJ databases">
        <authorList>
            <consortium name="Pathogen Informatics"/>
            <person name="Doyle S."/>
        </authorList>
    </citation>
    <scope>NUCLEOTIDE SEQUENCE [LARGE SCALE GENOMIC DNA]</scope>
    <source>
        <strain evidence="3 4">NCTC12195</strain>
    </source>
</reference>
<protein>
    <submittedName>
        <fullName evidence="3">Uncharacterized protein</fullName>
    </submittedName>
</protein>
<gene>
    <name evidence="3" type="ORF">NCTC12195_03389</name>
    <name evidence="2" type="ORF">SGA02_14360</name>
</gene>
<evidence type="ECO:0000313" key="4">
    <source>
        <dbReference type="Proteomes" id="UP000255277"/>
    </source>
</evidence>